<gene>
    <name evidence="1" type="ORF">SAMN02746098_01832</name>
</gene>
<accession>A0A1M5X7W8</accession>
<protein>
    <submittedName>
        <fullName evidence="1">Uncharacterized protein</fullName>
    </submittedName>
</protein>
<name>A0A1M5X7W8_9FIRM</name>
<evidence type="ECO:0000313" key="1">
    <source>
        <dbReference type="EMBL" id="SHH95658.1"/>
    </source>
</evidence>
<organism evidence="1 2">
    <name type="scientific">Desulfosporosinus lacus DSM 15449</name>
    <dbReference type="NCBI Taxonomy" id="1121420"/>
    <lineage>
        <taxon>Bacteria</taxon>
        <taxon>Bacillati</taxon>
        <taxon>Bacillota</taxon>
        <taxon>Clostridia</taxon>
        <taxon>Eubacteriales</taxon>
        <taxon>Desulfitobacteriaceae</taxon>
        <taxon>Desulfosporosinus</taxon>
    </lineage>
</organism>
<proteinExistence type="predicted"/>
<dbReference type="EMBL" id="FQXJ01000006">
    <property type="protein sequence ID" value="SHH95658.1"/>
    <property type="molecule type" value="Genomic_DNA"/>
</dbReference>
<reference evidence="2" key="1">
    <citation type="submission" date="2016-11" db="EMBL/GenBank/DDBJ databases">
        <authorList>
            <person name="Varghese N."/>
            <person name="Submissions S."/>
        </authorList>
    </citation>
    <scope>NUCLEOTIDE SEQUENCE [LARGE SCALE GENOMIC DNA]</scope>
    <source>
        <strain evidence="2">DSM 15449</strain>
    </source>
</reference>
<sequence length="87" mass="9873">MTNTLNDWGNAMGTKQTLEPKVPDLALRIYLKNLNVPDGFDKNDQGFFGFYTSENIIIEGACLQQLIDLEYDMKSWLEGTPLVLNCK</sequence>
<dbReference type="Proteomes" id="UP000183954">
    <property type="component" value="Unassembled WGS sequence"/>
</dbReference>
<dbReference type="STRING" id="1121420.SAMN02746098_01832"/>
<keyword evidence="2" id="KW-1185">Reference proteome</keyword>
<evidence type="ECO:0000313" key="2">
    <source>
        <dbReference type="Proteomes" id="UP000183954"/>
    </source>
</evidence>
<dbReference type="AlphaFoldDB" id="A0A1M5X7W8"/>
<dbReference type="OrthoDB" id="9794137at2"/>